<dbReference type="VEuPathDB" id="FungiDB:PGUG_01924"/>
<feature type="region of interest" description="Disordered" evidence="5">
    <location>
        <begin position="20"/>
        <end position="184"/>
    </location>
</feature>
<dbReference type="GeneID" id="5128162"/>
<feature type="compositionally biased region" description="Acidic residues" evidence="5">
    <location>
        <begin position="491"/>
        <end position="501"/>
    </location>
</feature>
<accession>A5DF73</accession>
<dbReference type="KEGG" id="pgu:PGUG_01924"/>
<keyword evidence="8" id="KW-1185">Reference proteome</keyword>
<dbReference type="EMBL" id="CH408156">
    <property type="protein sequence ID" value="EDK37826.2"/>
    <property type="molecule type" value="Genomic_DNA"/>
</dbReference>
<dbReference type="Proteomes" id="UP000001997">
    <property type="component" value="Unassembled WGS sequence"/>
</dbReference>
<dbReference type="SUPFAM" id="SSF57850">
    <property type="entry name" value="RING/U-box"/>
    <property type="match status" value="1"/>
</dbReference>
<sequence length="523" mass="57671">MPRNSRPDQRRSLNVFDRILDTILRDSGSSNSRRAQRRRERAQKEQQTDSAPLDGDTQEQTMTDALEEPEVTERENVGMESTGVESAASVEQSEASEDTSSSSERPSGYIEIPHSSGSSGASAYTAQETTNDSEPSVPSNSQHESESQDSQDAPPTTQSNPPHRHFHFFPIPRSSDGSSNDGDSSGTILITVNYVFSDNNNPQNPNRSGSLVMTFPDNASNRQPRIMQELVRYATSMAYRTIVSGLHKKVGTTVEKFNSFPIKHQDEGSVCSICFEEYESASEGEENREEGHCKRRRLNSPDPLSGDDVNYQASPNIDAPSLPQSPSPPVDTTEETSSRAPKYLSDDTTVYKHLPAELPCGHVFGRSCLNEWLKTNTTCPLCRQKVEEDTAPATISPANSPNGGTTPIVFLNGGRALNSSLDSLQNSQDNTNPGREGGVLSNILSYLRGPRESLFPQGVSSRRTETGVETTSDVVDYMNLGDLTRQAEQNQNEENEQENEQEEGHTEEGHTEERHTEERHAEE</sequence>
<dbReference type="eggNOG" id="KOG0802">
    <property type="taxonomic scope" value="Eukaryota"/>
</dbReference>
<dbReference type="AlphaFoldDB" id="A5DF73"/>
<feature type="compositionally biased region" description="Low complexity" evidence="5">
    <location>
        <begin position="84"/>
        <end position="107"/>
    </location>
</feature>
<evidence type="ECO:0000256" key="5">
    <source>
        <dbReference type="SAM" id="MobiDB-lite"/>
    </source>
</evidence>
<dbReference type="RefSeq" id="XP_001486253.2">
    <property type="nucleotide sequence ID" value="XM_001486203.1"/>
</dbReference>
<dbReference type="STRING" id="294746.A5DF73"/>
<evidence type="ECO:0000313" key="8">
    <source>
        <dbReference type="Proteomes" id="UP000001997"/>
    </source>
</evidence>
<reference evidence="7 8" key="1">
    <citation type="journal article" date="2009" name="Nature">
        <title>Evolution of pathogenicity and sexual reproduction in eight Candida genomes.</title>
        <authorList>
            <person name="Butler G."/>
            <person name="Rasmussen M.D."/>
            <person name="Lin M.F."/>
            <person name="Santos M.A."/>
            <person name="Sakthikumar S."/>
            <person name="Munro C.A."/>
            <person name="Rheinbay E."/>
            <person name="Grabherr M."/>
            <person name="Forche A."/>
            <person name="Reedy J.L."/>
            <person name="Agrafioti I."/>
            <person name="Arnaud M.B."/>
            <person name="Bates S."/>
            <person name="Brown A.J."/>
            <person name="Brunke S."/>
            <person name="Costanzo M.C."/>
            <person name="Fitzpatrick D.A."/>
            <person name="de Groot P.W."/>
            <person name="Harris D."/>
            <person name="Hoyer L.L."/>
            <person name="Hube B."/>
            <person name="Klis F.M."/>
            <person name="Kodira C."/>
            <person name="Lennard N."/>
            <person name="Logue M.E."/>
            <person name="Martin R."/>
            <person name="Neiman A.M."/>
            <person name="Nikolaou E."/>
            <person name="Quail M.A."/>
            <person name="Quinn J."/>
            <person name="Santos M.C."/>
            <person name="Schmitzberger F.F."/>
            <person name="Sherlock G."/>
            <person name="Shah P."/>
            <person name="Silverstein K.A."/>
            <person name="Skrzypek M.S."/>
            <person name="Soll D."/>
            <person name="Staggs R."/>
            <person name="Stansfield I."/>
            <person name="Stumpf M.P."/>
            <person name="Sudbery P.E."/>
            <person name="Srikantha T."/>
            <person name="Zeng Q."/>
            <person name="Berman J."/>
            <person name="Berriman M."/>
            <person name="Heitman J."/>
            <person name="Gow N.A."/>
            <person name="Lorenz M.C."/>
            <person name="Birren B.W."/>
            <person name="Kellis M."/>
            <person name="Cuomo C.A."/>
        </authorList>
    </citation>
    <scope>NUCLEOTIDE SEQUENCE [LARGE SCALE GENOMIC DNA]</scope>
    <source>
        <strain evidence="8">ATCC 6260 / CBS 566 / DSM 6381 / JCM 1539 / NBRC 10279 / NRRL Y-324</strain>
    </source>
</reference>
<feature type="domain" description="RING-type" evidence="6">
    <location>
        <begin position="358"/>
        <end position="383"/>
    </location>
</feature>
<keyword evidence="2 4" id="KW-0863">Zinc-finger</keyword>
<gene>
    <name evidence="7" type="ORF">PGUG_01924</name>
</gene>
<protein>
    <recommendedName>
        <fullName evidence="6">RING-type domain-containing protein</fullName>
    </recommendedName>
</protein>
<evidence type="ECO:0000313" key="7">
    <source>
        <dbReference type="EMBL" id="EDK37826.2"/>
    </source>
</evidence>
<dbReference type="OMA" id="QICSICY"/>
<dbReference type="GO" id="GO:0061630">
    <property type="term" value="F:ubiquitin protein ligase activity"/>
    <property type="evidence" value="ECO:0007669"/>
    <property type="project" value="TreeGrafter"/>
</dbReference>
<evidence type="ECO:0000256" key="2">
    <source>
        <dbReference type="ARBA" id="ARBA00022771"/>
    </source>
</evidence>
<dbReference type="InterPro" id="IPR001841">
    <property type="entry name" value="Znf_RING"/>
</dbReference>
<keyword evidence="3" id="KW-0862">Zinc</keyword>
<feature type="region of interest" description="Disordered" evidence="5">
    <location>
        <begin position="284"/>
        <end position="344"/>
    </location>
</feature>
<organism evidence="7 8">
    <name type="scientific">Meyerozyma guilliermondii (strain ATCC 6260 / CBS 566 / DSM 6381 / JCM 1539 / NBRC 10279 / NRRL Y-324)</name>
    <name type="common">Yeast</name>
    <name type="synonym">Candida guilliermondii</name>
    <dbReference type="NCBI Taxonomy" id="294746"/>
    <lineage>
        <taxon>Eukaryota</taxon>
        <taxon>Fungi</taxon>
        <taxon>Dikarya</taxon>
        <taxon>Ascomycota</taxon>
        <taxon>Saccharomycotina</taxon>
        <taxon>Pichiomycetes</taxon>
        <taxon>Debaryomycetaceae</taxon>
        <taxon>Meyerozyma</taxon>
    </lineage>
</organism>
<feature type="compositionally biased region" description="Low complexity" evidence="5">
    <location>
        <begin position="168"/>
        <end position="184"/>
    </location>
</feature>
<dbReference type="InParanoid" id="A5DF73"/>
<name>A5DF73_PICGU</name>
<dbReference type="HOGENOM" id="CLU_520843_0_0_1"/>
<dbReference type="Gene3D" id="3.30.40.10">
    <property type="entry name" value="Zinc/RING finger domain, C3HC4 (zinc finger)"/>
    <property type="match status" value="1"/>
</dbReference>
<feature type="compositionally biased region" description="Basic and acidic residues" evidence="5">
    <location>
        <begin position="502"/>
        <end position="523"/>
    </location>
</feature>
<dbReference type="InterPro" id="IPR050731">
    <property type="entry name" value="HRD1_E3_ubiq-ligases"/>
</dbReference>
<dbReference type="PROSITE" id="PS50089">
    <property type="entry name" value="ZF_RING_2"/>
    <property type="match status" value="1"/>
</dbReference>
<dbReference type="SMART" id="SM00184">
    <property type="entry name" value="RING"/>
    <property type="match status" value="1"/>
</dbReference>
<feature type="compositionally biased region" description="Polar residues" evidence="5">
    <location>
        <begin position="124"/>
        <end position="138"/>
    </location>
</feature>
<dbReference type="PANTHER" id="PTHR22763">
    <property type="entry name" value="RING ZINC FINGER PROTEIN"/>
    <property type="match status" value="1"/>
</dbReference>
<dbReference type="OrthoDB" id="8062037at2759"/>
<dbReference type="GO" id="GO:0012505">
    <property type="term" value="C:endomembrane system"/>
    <property type="evidence" value="ECO:0007669"/>
    <property type="project" value="TreeGrafter"/>
</dbReference>
<evidence type="ECO:0000256" key="4">
    <source>
        <dbReference type="PROSITE-ProRule" id="PRU00175"/>
    </source>
</evidence>
<keyword evidence="1" id="KW-0479">Metal-binding</keyword>
<evidence type="ECO:0000259" key="6">
    <source>
        <dbReference type="PROSITE" id="PS50089"/>
    </source>
</evidence>
<dbReference type="InterPro" id="IPR013083">
    <property type="entry name" value="Znf_RING/FYVE/PHD"/>
</dbReference>
<feature type="region of interest" description="Disordered" evidence="5">
    <location>
        <begin position="453"/>
        <end position="523"/>
    </location>
</feature>
<proteinExistence type="predicted"/>
<evidence type="ECO:0000256" key="1">
    <source>
        <dbReference type="ARBA" id="ARBA00022723"/>
    </source>
</evidence>
<dbReference type="GO" id="GO:0008270">
    <property type="term" value="F:zinc ion binding"/>
    <property type="evidence" value="ECO:0007669"/>
    <property type="project" value="UniProtKB-KW"/>
</dbReference>
<dbReference type="Pfam" id="PF13639">
    <property type="entry name" value="zf-RING_2"/>
    <property type="match status" value="1"/>
</dbReference>
<dbReference type="GO" id="GO:0043161">
    <property type="term" value="P:proteasome-mediated ubiquitin-dependent protein catabolic process"/>
    <property type="evidence" value="ECO:0007669"/>
    <property type="project" value="TreeGrafter"/>
</dbReference>
<evidence type="ECO:0000256" key="3">
    <source>
        <dbReference type="ARBA" id="ARBA00022833"/>
    </source>
</evidence>